<proteinExistence type="predicted"/>
<evidence type="ECO:0000256" key="1">
    <source>
        <dbReference type="SAM" id="MobiDB-lite"/>
    </source>
</evidence>
<keyword evidence="2" id="KW-1133">Transmembrane helix</keyword>
<feature type="compositionally biased region" description="Low complexity" evidence="1">
    <location>
        <begin position="99"/>
        <end position="166"/>
    </location>
</feature>
<evidence type="ECO:0000256" key="2">
    <source>
        <dbReference type="SAM" id="Phobius"/>
    </source>
</evidence>
<accession>A0ABU1IZU8</accession>
<keyword evidence="4" id="KW-1185">Reference proteome</keyword>
<dbReference type="RefSeq" id="WP_188776682.1">
    <property type="nucleotide sequence ID" value="NZ_BMMB01000007.1"/>
</dbReference>
<feature type="compositionally biased region" description="Low complexity" evidence="1">
    <location>
        <begin position="82"/>
        <end position="91"/>
    </location>
</feature>
<reference evidence="3 4" key="1">
    <citation type="submission" date="2023-07" db="EMBL/GenBank/DDBJ databases">
        <title>Genomic Encyclopedia of Type Strains, Phase IV (KMG-IV): sequencing the most valuable type-strain genomes for metagenomic binning, comparative biology and taxonomic classification.</title>
        <authorList>
            <person name="Goeker M."/>
        </authorList>
    </citation>
    <scope>NUCLEOTIDE SEQUENCE [LARGE SCALE GENOMIC DNA]</scope>
    <source>
        <strain evidence="3 4">DSM 22170</strain>
    </source>
</reference>
<name>A0ABU1IZU8_9BACL</name>
<sequence length="235" mass="25128">MIKNRSLMIGIGIGIILGAVLLQLVNIGKGQTMLSGAQLTPEQIQQAAQAQNMQVYTADQKVYTKEQWQELVKQEEEKKKQSQQSGQQSTTKEPEETKQPTSPESPEQPSTSDTKSSTSSSTQSSANGTQSGSASGTVNTPSQPTTPTTTKNTASASNTASTNTSGNWFTVSSGQMLNDIAFNLKKQGLIKSQGDFINRASQLNVNKKLQVGSYQISSGQSYDDILRTLSGQSSP</sequence>
<gene>
    <name evidence="3" type="ORF">JOC58_002581</name>
</gene>
<dbReference type="Gene3D" id="3.30.1490.480">
    <property type="entry name" value="Endolytic murein transglycosylase"/>
    <property type="match status" value="1"/>
</dbReference>
<keyword evidence="2" id="KW-0472">Membrane</keyword>
<protein>
    <submittedName>
        <fullName evidence="3">Outer membrane biosynthesis protein TonB</fullName>
    </submittedName>
</protein>
<feature type="region of interest" description="Disordered" evidence="1">
    <location>
        <begin position="75"/>
        <end position="166"/>
    </location>
</feature>
<evidence type="ECO:0000313" key="3">
    <source>
        <dbReference type="EMBL" id="MDR6244684.1"/>
    </source>
</evidence>
<keyword evidence="2" id="KW-0812">Transmembrane</keyword>
<dbReference type="EMBL" id="JAVDQH010000009">
    <property type="protein sequence ID" value="MDR6244684.1"/>
    <property type="molecule type" value="Genomic_DNA"/>
</dbReference>
<organism evidence="3 4">
    <name type="scientific">Paenibacillus hunanensis</name>
    <dbReference type="NCBI Taxonomy" id="539262"/>
    <lineage>
        <taxon>Bacteria</taxon>
        <taxon>Bacillati</taxon>
        <taxon>Bacillota</taxon>
        <taxon>Bacilli</taxon>
        <taxon>Bacillales</taxon>
        <taxon>Paenibacillaceae</taxon>
        <taxon>Paenibacillus</taxon>
    </lineage>
</organism>
<comment type="caution">
    <text evidence="3">The sequence shown here is derived from an EMBL/GenBank/DDBJ whole genome shotgun (WGS) entry which is preliminary data.</text>
</comment>
<dbReference type="Proteomes" id="UP001185028">
    <property type="component" value="Unassembled WGS sequence"/>
</dbReference>
<evidence type="ECO:0000313" key="4">
    <source>
        <dbReference type="Proteomes" id="UP001185028"/>
    </source>
</evidence>
<feature type="transmembrane region" description="Helical" evidence="2">
    <location>
        <begin position="7"/>
        <end position="25"/>
    </location>
</feature>